<dbReference type="PROSITE" id="PS01179">
    <property type="entry name" value="PID"/>
    <property type="match status" value="2"/>
</dbReference>
<protein>
    <submittedName>
        <fullName evidence="3">Nitric oxide synthase 1 (neuronal) adaptor protein b</fullName>
    </submittedName>
</protein>
<dbReference type="SMART" id="SM00462">
    <property type="entry name" value="PTB"/>
    <property type="match status" value="1"/>
</dbReference>
<accession>A0A8C4QFR0</accession>
<dbReference type="Proteomes" id="UP000694388">
    <property type="component" value="Unplaced"/>
</dbReference>
<evidence type="ECO:0000313" key="4">
    <source>
        <dbReference type="Proteomes" id="UP000694388"/>
    </source>
</evidence>
<sequence length="689" mass="75410">MPTRNKYNLVDHDEKDIKVPLHNDEAFQHGVCFQAKYIGSLDVPRPNSRVEIVAAMRRIRYEFKAKNIKKKKVDLAVSVEGVKVSLRKKKKKKEWVWDDNKVLLMHDPIYRSSKRGKRFKHVHNTLSTTTKFQHISSHKQTDTIFYVSHDSQDLKIFSFISRDGSSNAFHCNVFKAKRKSQAMRIVRTIGQAFDVCHKLSLQQARQEALVKGSSQCDEQLQRDSTPVAVRDDPVGGEGAKDSGNIAVPTQASSQTTVTDSNDKLQHGEMAKTIDGVPQQSPGHSPAVPPGPSTQVGPSSLHHHLELLQQQLQLQKQQSQSAAAQVRLLRTQLAAEAAARGEAESREQQLLQQNRVLLLQLSVLVRRLRRVEVQLTGSDEGFPESDLCLPSLTDPTSPSPATLDPADLSVFHNAFAAAEMQGYSATALGGGVHDIPTTPNFGPMGIAITGPDTFTTVSLITATTSSQPMQTQNNWNSLSNGHAETNPQAFLSNSPRGATLPRFLKNRGGIVDSGLQPEYELQFHRGSLDGVPRLAPPPISQISHARRRLARPLPCQHAMLGLAVPLPSSSPSTSLSQGHEFWQEDASYASLSPSVTAASAEGDRFNTWLEERARRQQKGTPGGSGTNGGASRLTGEQSDSSGDVAKRDMSNKIRLHISLSEEELQESLSDDSGLPRQRDSAGEMEDATGC</sequence>
<dbReference type="InterPro" id="IPR011993">
    <property type="entry name" value="PH-like_dom_sf"/>
</dbReference>
<dbReference type="Gene3D" id="2.30.29.30">
    <property type="entry name" value="Pleckstrin-homology domain (PH domain)/Phosphotyrosine-binding domain (PTB)"/>
    <property type="match status" value="2"/>
</dbReference>
<organism evidence="3 4">
    <name type="scientific">Eptatretus burgeri</name>
    <name type="common">Inshore hagfish</name>
    <dbReference type="NCBI Taxonomy" id="7764"/>
    <lineage>
        <taxon>Eukaryota</taxon>
        <taxon>Metazoa</taxon>
        <taxon>Chordata</taxon>
        <taxon>Craniata</taxon>
        <taxon>Vertebrata</taxon>
        <taxon>Cyclostomata</taxon>
        <taxon>Myxini</taxon>
        <taxon>Myxiniformes</taxon>
        <taxon>Myxinidae</taxon>
        <taxon>Eptatretinae</taxon>
        <taxon>Eptatretus</taxon>
    </lineage>
</organism>
<feature type="compositionally biased region" description="Acidic residues" evidence="1">
    <location>
        <begin position="659"/>
        <end position="668"/>
    </location>
</feature>
<evidence type="ECO:0000256" key="1">
    <source>
        <dbReference type="SAM" id="MobiDB-lite"/>
    </source>
</evidence>
<dbReference type="InterPro" id="IPR051133">
    <property type="entry name" value="Adapter_Engulfment-Domain"/>
</dbReference>
<evidence type="ECO:0000313" key="3">
    <source>
        <dbReference type="Ensembl" id="ENSEBUP00000014316.1"/>
    </source>
</evidence>
<keyword evidence="4" id="KW-1185">Reference proteome</keyword>
<dbReference type="GeneTree" id="ENSGT00510000046975"/>
<reference evidence="3" key="1">
    <citation type="submission" date="2025-08" db="UniProtKB">
        <authorList>
            <consortium name="Ensembl"/>
        </authorList>
    </citation>
    <scope>IDENTIFICATION</scope>
</reference>
<feature type="domain" description="PID" evidence="2">
    <location>
        <begin position="168"/>
        <end position="210"/>
    </location>
</feature>
<name>A0A8C4QFR0_EPTBU</name>
<feature type="compositionally biased region" description="Polar residues" evidence="1">
    <location>
        <begin position="212"/>
        <end position="224"/>
    </location>
</feature>
<dbReference type="Pfam" id="PF00640">
    <property type="entry name" value="PID"/>
    <property type="match status" value="1"/>
</dbReference>
<dbReference type="AlphaFoldDB" id="A0A8C4QFR0"/>
<dbReference type="PANTHER" id="PTHR11232">
    <property type="entry name" value="PHOSPHOTYROSINE INTERACTION DOMAIN-CONTAINING FAMILY MEMBER"/>
    <property type="match status" value="1"/>
</dbReference>
<feature type="region of interest" description="Disordered" evidence="1">
    <location>
        <begin position="273"/>
        <end position="298"/>
    </location>
</feature>
<feature type="domain" description="PID" evidence="2">
    <location>
        <begin position="30"/>
        <end position="84"/>
    </location>
</feature>
<dbReference type="PANTHER" id="PTHR11232:SF17">
    <property type="entry name" value="CAPON-LIKE PROTEIN"/>
    <property type="match status" value="1"/>
</dbReference>
<dbReference type="CDD" id="cd01270">
    <property type="entry name" value="PTB_CAPON-like"/>
    <property type="match status" value="1"/>
</dbReference>
<dbReference type="InterPro" id="IPR006020">
    <property type="entry name" value="PTB/PI_dom"/>
</dbReference>
<reference evidence="3" key="2">
    <citation type="submission" date="2025-09" db="UniProtKB">
        <authorList>
            <consortium name="Ensembl"/>
        </authorList>
    </citation>
    <scope>IDENTIFICATION</scope>
</reference>
<feature type="region of interest" description="Disordered" evidence="1">
    <location>
        <begin position="612"/>
        <end position="689"/>
    </location>
</feature>
<feature type="compositionally biased region" description="Polar residues" evidence="1">
    <location>
        <begin position="247"/>
        <end position="259"/>
    </location>
</feature>
<dbReference type="SUPFAM" id="SSF50729">
    <property type="entry name" value="PH domain-like"/>
    <property type="match status" value="1"/>
</dbReference>
<evidence type="ECO:0000259" key="2">
    <source>
        <dbReference type="PROSITE" id="PS01179"/>
    </source>
</evidence>
<proteinExistence type="predicted"/>
<dbReference type="GO" id="GO:0050998">
    <property type="term" value="F:nitric-oxide synthase binding"/>
    <property type="evidence" value="ECO:0007669"/>
    <property type="project" value="TreeGrafter"/>
</dbReference>
<dbReference type="Ensembl" id="ENSEBUT00000014892.1">
    <property type="protein sequence ID" value="ENSEBUP00000014316.1"/>
    <property type="gene ID" value="ENSEBUG00000009017.1"/>
</dbReference>
<feature type="region of interest" description="Disordered" evidence="1">
    <location>
        <begin position="212"/>
        <end position="261"/>
    </location>
</feature>